<dbReference type="OrthoDB" id="415532at2759"/>
<protein>
    <recommendedName>
        <fullName evidence="2">DUF4246 domain-containing protein</fullName>
    </recommendedName>
</protein>
<name>A0A9P6DJN5_PLEER</name>
<dbReference type="EMBL" id="MU154531">
    <property type="protein sequence ID" value="KAF9499585.1"/>
    <property type="molecule type" value="Genomic_DNA"/>
</dbReference>
<gene>
    <name evidence="3" type="ORF">BDN71DRAFT_126163</name>
</gene>
<feature type="compositionally biased region" description="Basic and acidic residues" evidence="1">
    <location>
        <begin position="166"/>
        <end position="179"/>
    </location>
</feature>
<dbReference type="InterPro" id="IPR025340">
    <property type="entry name" value="DUF4246"/>
</dbReference>
<dbReference type="AlphaFoldDB" id="A0A9P6DJN5"/>
<dbReference type="Pfam" id="PF14033">
    <property type="entry name" value="DUF4246"/>
    <property type="match status" value="1"/>
</dbReference>
<evidence type="ECO:0000313" key="4">
    <source>
        <dbReference type="Proteomes" id="UP000807025"/>
    </source>
</evidence>
<feature type="domain" description="DUF4246" evidence="2">
    <location>
        <begin position="25"/>
        <end position="256"/>
    </location>
</feature>
<feature type="compositionally biased region" description="Basic and acidic residues" evidence="1">
    <location>
        <begin position="134"/>
        <end position="151"/>
    </location>
</feature>
<dbReference type="PANTHER" id="PTHR33119:SF1">
    <property type="entry name" value="FE2OG DIOXYGENASE DOMAIN-CONTAINING PROTEIN"/>
    <property type="match status" value="1"/>
</dbReference>
<feature type="region of interest" description="Disordered" evidence="1">
    <location>
        <begin position="134"/>
        <end position="183"/>
    </location>
</feature>
<keyword evidence="4" id="KW-1185">Reference proteome</keyword>
<proteinExistence type="predicted"/>
<evidence type="ECO:0000313" key="3">
    <source>
        <dbReference type="EMBL" id="KAF9499585.1"/>
    </source>
</evidence>
<comment type="caution">
    <text evidence="3">The sequence shown here is derived from an EMBL/GenBank/DDBJ whole genome shotgun (WGS) entry which is preliminary data.</text>
</comment>
<accession>A0A9P6DJN5</accession>
<reference evidence="3" key="1">
    <citation type="submission" date="2020-11" db="EMBL/GenBank/DDBJ databases">
        <authorList>
            <consortium name="DOE Joint Genome Institute"/>
            <person name="Ahrendt S."/>
            <person name="Riley R."/>
            <person name="Andreopoulos W."/>
            <person name="Labutti K."/>
            <person name="Pangilinan J."/>
            <person name="Ruiz-Duenas F.J."/>
            <person name="Barrasa J.M."/>
            <person name="Sanchez-Garcia M."/>
            <person name="Camarero S."/>
            <person name="Miyauchi S."/>
            <person name="Serrano A."/>
            <person name="Linde D."/>
            <person name="Babiker R."/>
            <person name="Drula E."/>
            <person name="Ayuso-Fernandez I."/>
            <person name="Pacheco R."/>
            <person name="Padilla G."/>
            <person name="Ferreira P."/>
            <person name="Barriuso J."/>
            <person name="Kellner H."/>
            <person name="Castanera R."/>
            <person name="Alfaro M."/>
            <person name="Ramirez L."/>
            <person name="Pisabarro A.G."/>
            <person name="Kuo A."/>
            <person name="Tritt A."/>
            <person name="Lipzen A."/>
            <person name="He G."/>
            <person name="Yan M."/>
            <person name="Ng V."/>
            <person name="Cullen D."/>
            <person name="Martin F."/>
            <person name="Rosso M.-N."/>
            <person name="Henrissat B."/>
            <person name="Hibbett D."/>
            <person name="Martinez A.T."/>
            <person name="Grigoriev I.V."/>
        </authorList>
    </citation>
    <scope>NUCLEOTIDE SEQUENCE</scope>
    <source>
        <strain evidence="3">ATCC 90797</strain>
    </source>
</reference>
<dbReference type="InterPro" id="IPR049192">
    <property type="entry name" value="DUF4246_C"/>
</dbReference>
<sequence length="374" mass="43423">MERGDARESTTRDAWLALLGSQAKNKKAEEEAEAKRRAKYNEQQIRELEHASEFYSLDDSAAAVPEKYRGRQLKVIVKAANYVLQPGQEYTGTRHMEGMPHEQIVASAIYYYEADPSINDEGLSFRRRRSETDFPNREDYRHQNFEVHLRDEGDEEDDEEEDYDREYEHDYPSDWEHTDYNSSGTPVPRYTTDLATFIELGTVCATGVSCRSSQPTGRIITFRNWIQHKVARISHSSTDLSASPTIRKILCFFLVNENQSDRPGLLSVFYHGYVTFGLKDMNVLTSADVLWQARDCNIKTLHSLLTLSFKRRIGKEIPAELRNYIVQMATEGTITREKAEKRRRELMEDRKIKPQNHQENRVSLRLATDLPKSW</sequence>
<evidence type="ECO:0000256" key="1">
    <source>
        <dbReference type="SAM" id="MobiDB-lite"/>
    </source>
</evidence>
<feature type="compositionally biased region" description="Acidic residues" evidence="1">
    <location>
        <begin position="152"/>
        <end position="165"/>
    </location>
</feature>
<evidence type="ECO:0000259" key="2">
    <source>
        <dbReference type="Pfam" id="PF14033"/>
    </source>
</evidence>
<dbReference type="Proteomes" id="UP000807025">
    <property type="component" value="Unassembled WGS sequence"/>
</dbReference>
<dbReference type="PANTHER" id="PTHR33119">
    <property type="entry name" value="IFI3P"/>
    <property type="match status" value="1"/>
</dbReference>
<organism evidence="3 4">
    <name type="scientific">Pleurotus eryngii</name>
    <name type="common">Boletus of the steppes</name>
    <dbReference type="NCBI Taxonomy" id="5323"/>
    <lineage>
        <taxon>Eukaryota</taxon>
        <taxon>Fungi</taxon>
        <taxon>Dikarya</taxon>
        <taxon>Basidiomycota</taxon>
        <taxon>Agaricomycotina</taxon>
        <taxon>Agaricomycetes</taxon>
        <taxon>Agaricomycetidae</taxon>
        <taxon>Agaricales</taxon>
        <taxon>Pleurotineae</taxon>
        <taxon>Pleurotaceae</taxon>
        <taxon>Pleurotus</taxon>
    </lineage>
</organism>